<keyword evidence="1" id="KW-1133">Transmembrane helix</keyword>
<protein>
    <submittedName>
        <fullName evidence="2">Uncharacterized protein</fullName>
    </submittedName>
</protein>
<evidence type="ECO:0000313" key="2">
    <source>
        <dbReference type="EMBL" id="GIN59052.1"/>
    </source>
</evidence>
<feature type="transmembrane region" description="Helical" evidence="1">
    <location>
        <begin position="6"/>
        <end position="28"/>
    </location>
</feature>
<gene>
    <name evidence="2" type="ORF">J8TS2_33710</name>
</gene>
<dbReference type="EMBL" id="BORB01000034">
    <property type="protein sequence ID" value="GIN59052.1"/>
    <property type="molecule type" value="Genomic_DNA"/>
</dbReference>
<keyword evidence="1" id="KW-0472">Membrane</keyword>
<evidence type="ECO:0000313" key="3">
    <source>
        <dbReference type="Proteomes" id="UP000679950"/>
    </source>
</evidence>
<comment type="caution">
    <text evidence="2">The sequence shown here is derived from an EMBL/GenBank/DDBJ whole genome shotgun (WGS) entry which is preliminary data.</text>
</comment>
<evidence type="ECO:0000256" key="1">
    <source>
        <dbReference type="SAM" id="Phobius"/>
    </source>
</evidence>
<dbReference type="RefSeq" id="WP_158324271.1">
    <property type="nucleotide sequence ID" value="NZ_BORB01000034.1"/>
</dbReference>
<name>A0ABQ4KM99_9BACI</name>
<reference evidence="2 3" key="1">
    <citation type="submission" date="2021-03" db="EMBL/GenBank/DDBJ databases">
        <title>Antimicrobial resistance genes in bacteria isolated from Japanese honey, and their potential for conferring macrolide and lincosamide resistance in the American foulbrood pathogen Paenibacillus larvae.</title>
        <authorList>
            <person name="Okamoto M."/>
            <person name="Kumagai M."/>
            <person name="Kanamori H."/>
            <person name="Takamatsu D."/>
        </authorList>
    </citation>
    <scope>NUCLEOTIDE SEQUENCE [LARGE SCALE GENOMIC DNA]</scope>
    <source>
        <strain evidence="2 3">J8TS2</strain>
    </source>
</reference>
<proteinExistence type="predicted"/>
<accession>A0ABQ4KM99</accession>
<keyword evidence="1" id="KW-0812">Transmembrane</keyword>
<keyword evidence="3" id="KW-1185">Reference proteome</keyword>
<dbReference type="Proteomes" id="UP000679950">
    <property type="component" value="Unassembled WGS sequence"/>
</dbReference>
<sequence>MKKTIIMISIILGAAFLIFVLPVLVIGYMMSHEVQKVKDAYGYSNEDIIEYVEEEHDFEVEVLRNEGRDPGSKGLHVQDARVRQMEDDQLEFDIFINTFGRITGDNYKEIKQRFDLNQAYRNSELFHDLQQLGFINLSFGEESDDPQFYIALPENRYMADRETLQMLFDALPLLKKLQAEVAKEGYELAEVSVHGANLVIDADYQSPEDLGNQFAARNIPSFVYQFIEDDRDQLREILPQLQSYDFNKDGNNSMLECYEIVEYHQCHAYELNLYPYEDPEADHDFFRYDDENDRKNLFQAIMEIKKIELPIKKIRVNSVYSPENPDDQLYSEEELKARDEIVHFAKRTVEIINFDKLETAKDIEFIY</sequence>
<organism evidence="2 3">
    <name type="scientific">Lederbergia ruris</name>
    <dbReference type="NCBI Taxonomy" id="217495"/>
    <lineage>
        <taxon>Bacteria</taxon>
        <taxon>Bacillati</taxon>
        <taxon>Bacillota</taxon>
        <taxon>Bacilli</taxon>
        <taxon>Bacillales</taxon>
        <taxon>Bacillaceae</taxon>
        <taxon>Lederbergia</taxon>
    </lineage>
</organism>